<evidence type="ECO:0000313" key="2">
    <source>
        <dbReference type="WBParaSite" id="RSKR_0000767800.1"/>
    </source>
</evidence>
<sequence length="87" mass="10238">MYLNTDIETDDYKDRYVDRDIIFTDDENAHNVPDMTVDELSFMFNDEPDPTCTNRRLVGYSVYSDREEGYSSQESSDARQTWRTSMG</sequence>
<dbReference type="Proteomes" id="UP000095286">
    <property type="component" value="Unplaced"/>
</dbReference>
<proteinExistence type="predicted"/>
<evidence type="ECO:0000313" key="1">
    <source>
        <dbReference type="Proteomes" id="UP000095286"/>
    </source>
</evidence>
<reference evidence="2" key="1">
    <citation type="submission" date="2016-11" db="UniProtKB">
        <authorList>
            <consortium name="WormBaseParasite"/>
        </authorList>
    </citation>
    <scope>IDENTIFICATION</scope>
    <source>
        <strain evidence="2">KR3021</strain>
    </source>
</reference>
<protein>
    <submittedName>
        <fullName evidence="2">Bestrophin homolog</fullName>
    </submittedName>
</protein>
<name>A0AC35U426_9BILA</name>
<dbReference type="WBParaSite" id="RSKR_0000767800.1">
    <property type="protein sequence ID" value="RSKR_0000767800.1"/>
    <property type="gene ID" value="RSKR_0000767800"/>
</dbReference>
<accession>A0AC35U426</accession>
<organism evidence="1 2">
    <name type="scientific">Rhabditophanes sp. KR3021</name>
    <dbReference type="NCBI Taxonomy" id="114890"/>
    <lineage>
        <taxon>Eukaryota</taxon>
        <taxon>Metazoa</taxon>
        <taxon>Ecdysozoa</taxon>
        <taxon>Nematoda</taxon>
        <taxon>Chromadorea</taxon>
        <taxon>Rhabditida</taxon>
        <taxon>Tylenchina</taxon>
        <taxon>Panagrolaimomorpha</taxon>
        <taxon>Strongyloidoidea</taxon>
        <taxon>Alloionematidae</taxon>
        <taxon>Rhabditophanes</taxon>
    </lineage>
</organism>